<evidence type="ECO:0000313" key="2">
    <source>
        <dbReference type="EMBL" id="KAF0731559.1"/>
    </source>
</evidence>
<keyword evidence="3" id="KW-1185">Reference proteome</keyword>
<sequence length="122" mass="14592">MLLPRKELQKMDLSPPKRAKASPPREPDGGLRSQKQKEFSESENEAIWRRWKAKKDAERRKACQERPMDDIPLPNMDDTKAQFLKWKKRKDEERRRQKLAQREQQAEWGTIARHLELTASRD</sequence>
<name>A0A6G0WVQ9_9STRA</name>
<dbReference type="EMBL" id="VJMJ01000141">
    <property type="protein sequence ID" value="KAF0731559.1"/>
    <property type="molecule type" value="Genomic_DNA"/>
</dbReference>
<accession>A0A6G0WVQ9</accession>
<reference evidence="2 3" key="1">
    <citation type="submission" date="2019-07" db="EMBL/GenBank/DDBJ databases">
        <title>Genomics analysis of Aphanomyces spp. identifies a new class of oomycete effector associated with host adaptation.</title>
        <authorList>
            <person name="Gaulin E."/>
        </authorList>
    </citation>
    <scope>NUCLEOTIDE SEQUENCE [LARGE SCALE GENOMIC DNA]</scope>
    <source>
        <strain evidence="2 3">ATCC 201684</strain>
    </source>
</reference>
<feature type="compositionally biased region" description="Basic and acidic residues" evidence="1">
    <location>
        <begin position="89"/>
        <end position="105"/>
    </location>
</feature>
<feature type="compositionally biased region" description="Basic and acidic residues" evidence="1">
    <location>
        <begin position="1"/>
        <end position="10"/>
    </location>
</feature>
<dbReference type="VEuPathDB" id="FungiDB:AeMF1_005513"/>
<feature type="compositionally biased region" description="Basic and acidic residues" evidence="1">
    <location>
        <begin position="23"/>
        <end position="40"/>
    </location>
</feature>
<feature type="region of interest" description="Disordered" evidence="1">
    <location>
        <begin position="1"/>
        <end position="80"/>
    </location>
</feature>
<dbReference type="AlphaFoldDB" id="A0A6G0WVQ9"/>
<dbReference type="Proteomes" id="UP000481153">
    <property type="component" value="Unassembled WGS sequence"/>
</dbReference>
<gene>
    <name evidence="2" type="ORF">Ae201684_011181</name>
</gene>
<feature type="region of interest" description="Disordered" evidence="1">
    <location>
        <begin position="88"/>
        <end position="107"/>
    </location>
</feature>
<protein>
    <submittedName>
        <fullName evidence="2">Uncharacterized protein</fullName>
    </submittedName>
</protein>
<proteinExistence type="predicted"/>
<comment type="caution">
    <text evidence="2">The sequence shown here is derived from an EMBL/GenBank/DDBJ whole genome shotgun (WGS) entry which is preliminary data.</text>
</comment>
<evidence type="ECO:0000256" key="1">
    <source>
        <dbReference type="SAM" id="MobiDB-lite"/>
    </source>
</evidence>
<feature type="compositionally biased region" description="Basic and acidic residues" evidence="1">
    <location>
        <begin position="54"/>
        <end position="69"/>
    </location>
</feature>
<evidence type="ECO:0000313" key="3">
    <source>
        <dbReference type="Proteomes" id="UP000481153"/>
    </source>
</evidence>
<organism evidence="2 3">
    <name type="scientific">Aphanomyces euteiches</name>
    <dbReference type="NCBI Taxonomy" id="100861"/>
    <lineage>
        <taxon>Eukaryota</taxon>
        <taxon>Sar</taxon>
        <taxon>Stramenopiles</taxon>
        <taxon>Oomycota</taxon>
        <taxon>Saprolegniomycetes</taxon>
        <taxon>Saprolegniales</taxon>
        <taxon>Verrucalvaceae</taxon>
        <taxon>Aphanomyces</taxon>
    </lineage>
</organism>